<accession>A0A834FZ81</accession>
<dbReference type="Pfam" id="PF24994">
    <property type="entry name" value="GIL1_IRKI_C"/>
    <property type="match status" value="1"/>
</dbReference>
<dbReference type="GO" id="GO:0009959">
    <property type="term" value="P:negative gravitropism"/>
    <property type="evidence" value="ECO:0007669"/>
    <property type="project" value="InterPro"/>
</dbReference>
<evidence type="ECO:0000313" key="6">
    <source>
        <dbReference type="Proteomes" id="UP000626092"/>
    </source>
</evidence>
<evidence type="ECO:0000259" key="4">
    <source>
        <dbReference type="Pfam" id="PF24994"/>
    </source>
</evidence>
<evidence type="ECO:0000256" key="1">
    <source>
        <dbReference type="SAM" id="Coils"/>
    </source>
</evidence>
<dbReference type="AlphaFoldDB" id="A0A834FZ81"/>
<dbReference type="Pfam" id="PF04859">
    <property type="entry name" value="DUF641"/>
    <property type="match status" value="1"/>
</dbReference>
<evidence type="ECO:0000256" key="2">
    <source>
        <dbReference type="SAM" id="MobiDB-lite"/>
    </source>
</evidence>
<feature type="coiled-coil region" evidence="1">
    <location>
        <begin position="156"/>
        <end position="190"/>
    </location>
</feature>
<keyword evidence="1" id="KW-0175">Coiled coil</keyword>
<comment type="caution">
    <text evidence="5">The sequence shown here is derived from an EMBL/GenBank/DDBJ whole genome shotgun (WGS) entry which is preliminary data.</text>
</comment>
<proteinExistence type="predicted"/>
<feature type="domain" description="DUF641" evidence="3">
    <location>
        <begin position="79"/>
        <end position="204"/>
    </location>
</feature>
<dbReference type="PANTHER" id="PTHR31161">
    <property type="entry name" value="PROTEIN GRAVITROPIC IN THE LIGHT 1"/>
    <property type="match status" value="1"/>
</dbReference>
<evidence type="ECO:0000313" key="5">
    <source>
        <dbReference type="EMBL" id="KAF7120275.1"/>
    </source>
</evidence>
<feature type="region of interest" description="Disordered" evidence="2">
    <location>
        <begin position="53"/>
        <end position="74"/>
    </location>
</feature>
<dbReference type="InterPro" id="IPR040225">
    <property type="entry name" value="GIL1-like"/>
</dbReference>
<keyword evidence="6" id="KW-1185">Reference proteome</keyword>
<name>A0A834FZ81_RHOSS</name>
<dbReference type="OrthoDB" id="1915848at2759"/>
<feature type="domain" description="GIL1/IRKI C-terminal" evidence="4">
    <location>
        <begin position="404"/>
        <end position="458"/>
    </location>
</feature>
<dbReference type="EMBL" id="WJXA01000013">
    <property type="protein sequence ID" value="KAF7120275.1"/>
    <property type="molecule type" value="Genomic_DNA"/>
</dbReference>
<dbReference type="InterPro" id="IPR006943">
    <property type="entry name" value="DUF641_pln"/>
</dbReference>
<organism evidence="5 6">
    <name type="scientific">Rhododendron simsii</name>
    <name type="common">Sims's rhododendron</name>
    <dbReference type="NCBI Taxonomy" id="118357"/>
    <lineage>
        <taxon>Eukaryota</taxon>
        <taxon>Viridiplantae</taxon>
        <taxon>Streptophyta</taxon>
        <taxon>Embryophyta</taxon>
        <taxon>Tracheophyta</taxon>
        <taxon>Spermatophyta</taxon>
        <taxon>Magnoliopsida</taxon>
        <taxon>eudicotyledons</taxon>
        <taxon>Gunneridae</taxon>
        <taxon>Pentapetalae</taxon>
        <taxon>asterids</taxon>
        <taxon>Ericales</taxon>
        <taxon>Ericaceae</taxon>
        <taxon>Ericoideae</taxon>
        <taxon>Rhodoreae</taxon>
        <taxon>Rhododendron</taxon>
    </lineage>
</organism>
<sequence length="468" mass="52312">MDSSSLKPSPTPFTKKSKLAKTFQRVIHLNKSTKPLSKNTAFCLQLVPHETKPRPNCCNNSSNGDNDDDGDGEQNWARNRAAAAAFVAKLFAAISAVKAAYADLQTAQFPYDGEAIQSADEAVVSELRSLSELKQAFFKKRIYSSPPHVTFLLAEIQEQQSLIKMYEVTMRKMRSELDSKESKCSLLRKQLDDVVSHNKSVEKKLDYSAQFSILDDIVKLFDAGPGGFTAALRYAVRSVRCFVKVMIREMESSNWDISAAANAVVSGVVFSKGSHRCFAFESFVCREMFDGFDSHDFSLPNEPKDETRRGFDFGDRFKELKAVNPVRFLKTNPDPGFGNFVRSKYMRLVHPKMETSFSGNLSQRKMINAGEWPETCFFAAFAEMAKRVWLLHCLAFSGDQEVDMFQVGRNCRFSEVYMESVNDDVFGAGEAGDGGVRVAFTVVPGFKIGKGVIQAQVYLSPAVRPDRC</sequence>
<dbReference type="Proteomes" id="UP000626092">
    <property type="component" value="Unassembled WGS sequence"/>
</dbReference>
<dbReference type="InterPro" id="IPR056813">
    <property type="entry name" value="GIL1_IRKI_C"/>
</dbReference>
<evidence type="ECO:0008006" key="7">
    <source>
        <dbReference type="Google" id="ProtNLM"/>
    </source>
</evidence>
<protein>
    <recommendedName>
        <fullName evidence="7">DUF641 domain-containing protein</fullName>
    </recommendedName>
</protein>
<gene>
    <name evidence="5" type="ORF">RHSIM_Rhsim13G0187600</name>
</gene>
<evidence type="ECO:0000259" key="3">
    <source>
        <dbReference type="Pfam" id="PF04859"/>
    </source>
</evidence>
<dbReference type="GO" id="GO:0009639">
    <property type="term" value="P:response to red or far red light"/>
    <property type="evidence" value="ECO:0007669"/>
    <property type="project" value="InterPro"/>
</dbReference>
<reference evidence="5" key="1">
    <citation type="submission" date="2019-11" db="EMBL/GenBank/DDBJ databases">
        <authorList>
            <person name="Liu Y."/>
            <person name="Hou J."/>
            <person name="Li T.-Q."/>
            <person name="Guan C.-H."/>
            <person name="Wu X."/>
            <person name="Wu H.-Z."/>
            <person name="Ling F."/>
            <person name="Zhang R."/>
            <person name="Shi X.-G."/>
            <person name="Ren J.-P."/>
            <person name="Chen E.-F."/>
            <person name="Sun J.-M."/>
        </authorList>
    </citation>
    <scope>NUCLEOTIDE SEQUENCE</scope>
    <source>
        <strain evidence="5">Adult_tree_wgs_1</strain>
        <tissue evidence="5">Leaves</tissue>
    </source>
</reference>